<comment type="caution">
    <text evidence="1">The sequence shown here is derived from an EMBL/GenBank/DDBJ whole genome shotgun (WGS) entry which is preliminary data.</text>
</comment>
<reference evidence="1" key="1">
    <citation type="submission" date="2021-10" db="EMBL/GenBank/DDBJ databases">
        <title>Psilocybe cubensis genome.</title>
        <authorList>
            <person name="Mckernan K.J."/>
            <person name="Crawford S."/>
            <person name="Trippe A."/>
            <person name="Kane L.T."/>
            <person name="Mclaughlin S."/>
        </authorList>
    </citation>
    <scope>NUCLEOTIDE SEQUENCE</scope>
    <source>
        <strain evidence="1">MGC-MH-2018</strain>
    </source>
</reference>
<sequence>MDTTSNTQHQWQLTLKKIITKFIQDLEYQPIDPIPDSNATYQAVKLEFSTRYDNGQEWYHQTYRTAVTMAEWKHSFLTLTTPPKFEWKSLDSPGKSRFLLGQFAGITQRTSKIISFLLHVDDLGKEFSSLENLQLNILLGDSTEGAFNEAFRKHLIGFYQFYDPIPANAITLSAMDCINGMLLEQRDAIRDIKLSDSARSWPNYLRNKTGCSEAYAFMLFPKAIKLDLKFYKEYLGGERDTYVFLRARIADKPLNETLRDVVSESLAAHARVSKALQHTCAISTWKQFVNGYLGFHFTLARYRLSELGF</sequence>
<accession>A0ACB8GSZ5</accession>
<dbReference type="EMBL" id="JAFIQS020000008">
    <property type="protein sequence ID" value="KAH9478552.1"/>
    <property type="molecule type" value="Genomic_DNA"/>
</dbReference>
<evidence type="ECO:0000313" key="2">
    <source>
        <dbReference type="Proteomes" id="UP000664032"/>
    </source>
</evidence>
<evidence type="ECO:0000313" key="1">
    <source>
        <dbReference type="EMBL" id="KAH9478552.1"/>
    </source>
</evidence>
<name>A0ACB8GSZ5_PSICU</name>
<gene>
    <name evidence="1" type="ORF">JR316_0009007</name>
</gene>
<proteinExistence type="predicted"/>
<dbReference type="Proteomes" id="UP000664032">
    <property type="component" value="Unassembled WGS sequence"/>
</dbReference>
<keyword evidence="2" id="KW-1185">Reference proteome</keyword>
<protein>
    <submittedName>
        <fullName evidence="1">Terpene synthase 29</fullName>
    </submittedName>
</protein>
<organism evidence="1 2">
    <name type="scientific">Psilocybe cubensis</name>
    <name type="common">Psychedelic mushroom</name>
    <name type="synonym">Stropharia cubensis</name>
    <dbReference type="NCBI Taxonomy" id="181762"/>
    <lineage>
        <taxon>Eukaryota</taxon>
        <taxon>Fungi</taxon>
        <taxon>Dikarya</taxon>
        <taxon>Basidiomycota</taxon>
        <taxon>Agaricomycotina</taxon>
        <taxon>Agaricomycetes</taxon>
        <taxon>Agaricomycetidae</taxon>
        <taxon>Agaricales</taxon>
        <taxon>Agaricineae</taxon>
        <taxon>Strophariaceae</taxon>
        <taxon>Psilocybe</taxon>
    </lineage>
</organism>